<evidence type="ECO:0000313" key="2">
    <source>
        <dbReference type="Proteomes" id="UP000220900"/>
    </source>
</evidence>
<comment type="caution">
    <text evidence="1">The sequence shown here is derived from an EMBL/GenBank/DDBJ whole genome shotgun (WGS) entry which is preliminary data.</text>
</comment>
<gene>
    <name evidence="1" type="ORF">CN491_12350</name>
</gene>
<organism evidence="1 2">
    <name type="scientific">Bacillus cereus</name>
    <dbReference type="NCBI Taxonomy" id="1396"/>
    <lineage>
        <taxon>Bacteria</taxon>
        <taxon>Bacillati</taxon>
        <taxon>Bacillota</taxon>
        <taxon>Bacilli</taxon>
        <taxon>Bacillales</taxon>
        <taxon>Bacillaceae</taxon>
        <taxon>Bacillus</taxon>
        <taxon>Bacillus cereus group</taxon>
    </lineage>
</organism>
<reference evidence="1 2" key="1">
    <citation type="submission" date="2017-09" db="EMBL/GenBank/DDBJ databases">
        <title>Large-scale bioinformatics analysis of Bacillus genomes uncovers conserved roles of natural products in bacterial physiology.</title>
        <authorList>
            <consortium name="Agbiome Team Llc"/>
            <person name="Bleich R.M."/>
            <person name="Grubbs K.J."/>
            <person name="Santa Maria K.C."/>
            <person name="Allen S.E."/>
            <person name="Farag S."/>
            <person name="Shank E.A."/>
            <person name="Bowers A."/>
        </authorList>
    </citation>
    <scope>NUCLEOTIDE SEQUENCE [LARGE SCALE GENOMIC DNA]</scope>
    <source>
        <strain evidence="1 2">AFS002368</strain>
    </source>
</reference>
<accession>A0A2A8LP86</accession>
<name>A0A2A8LP86_BACCE</name>
<evidence type="ECO:0000313" key="1">
    <source>
        <dbReference type="EMBL" id="PES95661.1"/>
    </source>
</evidence>
<sequence length="65" mass="7646">MRANNQWGGTKTPLIKVSLYIKLSCFWNLLIKGIVWKHLFDFLLFTLYDYQVVLDSSHSVENIVK</sequence>
<proteinExistence type="predicted"/>
<protein>
    <submittedName>
        <fullName evidence="1">Uncharacterized protein</fullName>
    </submittedName>
</protein>
<dbReference type="EMBL" id="NTZF01000009">
    <property type="protein sequence ID" value="PES95661.1"/>
    <property type="molecule type" value="Genomic_DNA"/>
</dbReference>
<dbReference type="AlphaFoldDB" id="A0A2A8LP86"/>
<dbReference type="Proteomes" id="UP000220900">
    <property type="component" value="Unassembled WGS sequence"/>
</dbReference>